<dbReference type="Proteomes" id="UP001052739">
    <property type="component" value="Unassembled WGS sequence"/>
</dbReference>
<dbReference type="PANTHER" id="PTHR37816:SF1">
    <property type="entry name" value="TOXIN"/>
    <property type="match status" value="1"/>
</dbReference>
<proteinExistence type="predicted"/>
<evidence type="ECO:0000313" key="1">
    <source>
        <dbReference type="EMBL" id="GHI27712.1"/>
    </source>
</evidence>
<name>A0ABQ3PRQ7_9ACTN</name>
<dbReference type="InterPro" id="IPR027417">
    <property type="entry name" value="P-loop_NTPase"/>
</dbReference>
<gene>
    <name evidence="1" type="ORF">Shyd_90830</name>
</gene>
<comment type="caution">
    <text evidence="1">The sequence shown here is derived from an EMBL/GenBank/DDBJ whole genome shotgun (WGS) entry which is preliminary data.</text>
</comment>
<dbReference type="InterPro" id="IPR052922">
    <property type="entry name" value="Cytidylate_Kinase-2"/>
</dbReference>
<keyword evidence="2" id="KW-1185">Reference proteome</keyword>
<organism evidence="1 2">
    <name type="scientific">Streptomyces hydrogenans</name>
    <dbReference type="NCBI Taxonomy" id="1873719"/>
    <lineage>
        <taxon>Bacteria</taxon>
        <taxon>Bacillati</taxon>
        <taxon>Actinomycetota</taxon>
        <taxon>Actinomycetes</taxon>
        <taxon>Kitasatosporales</taxon>
        <taxon>Streptomycetaceae</taxon>
        <taxon>Streptomyces</taxon>
    </lineage>
</organism>
<dbReference type="Gene3D" id="3.40.50.300">
    <property type="entry name" value="P-loop containing nucleotide triphosphate hydrolases"/>
    <property type="match status" value="1"/>
</dbReference>
<dbReference type="EMBL" id="BNDW01000117">
    <property type="protein sequence ID" value="GHI27712.1"/>
    <property type="molecule type" value="Genomic_DNA"/>
</dbReference>
<reference evidence="1" key="1">
    <citation type="submission" date="2024-05" db="EMBL/GenBank/DDBJ databases">
        <title>Whole genome shotgun sequence of Streptomyces hydrogenans NBRC 13475.</title>
        <authorList>
            <person name="Komaki H."/>
            <person name="Tamura T."/>
        </authorList>
    </citation>
    <scope>NUCLEOTIDE SEQUENCE</scope>
    <source>
        <strain evidence="1">NBRC 13475</strain>
    </source>
</reference>
<evidence type="ECO:0000313" key="2">
    <source>
        <dbReference type="Proteomes" id="UP001052739"/>
    </source>
</evidence>
<dbReference type="PANTHER" id="PTHR37816">
    <property type="entry name" value="YALI0E33011P"/>
    <property type="match status" value="1"/>
</dbReference>
<accession>A0ABQ3PRQ7</accession>
<sequence>MARALSSSLGLPHTDLDDILFAGAEPLPLDAFRAAAERVTREDAWVVEGNYSKLADVVWHRADVLVWLDLPLPLVVRRIVSRSLCQLTGRETSAQARRLTWNRAFFGRRSLLRTAIRKHRHNRPRYARQIAGTAALGVHVVRLRSGREARTWLARELERG</sequence>
<protein>
    <recommendedName>
        <fullName evidence="3">Adenylate kinase</fullName>
    </recommendedName>
</protein>
<dbReference type="SUPFAM" id="SSF52540">
    <property type="entry name" value="P-loop containing nucleoside triphosphate hydrolases"/>
    <property type="match status" value="1"/>
</dbReference>
<evidence type="ECO:0008006" key="3">
    <source>
        <dbReference type="Google" id="ProtNLM"/>
    </source>
</evidence>